<organism evidence="2 3">
    <name type="scientific">Schumannella soli</name>
    <dbReference type="NCBI Taxonomy" id="2590779"/>
    <lineage>
        <taxon>Bacteria</taxon>
        <taxon>Bacillati</taxon>
        <taxon>Actinomycetota</taxon>
        <taxon>Actinomycetes</taxon>
        <taxon>Micrococcales</taxon>
        <taxon>Microbacteriaceae</taxon>
        <taxon>Schumannella</taxon>
    </lineage>
</organism>
<dbReference type="EMBL" id="VHQG01000002">
    <property type="protein sequence ID" value="TPW75898.1"/>
    <property type="molecule type" value="Genomic_DNA"/>
</dbReference>
<evidence type="ECO:0000313" key="2">
    <source>
        <dbReference type="EMBL" id="TPW75898.1"/>
    </source>
</evidence>
<gene>
    <name evidence="2" type="ORF">FJ657_08605</name>
</gene>
<dbReference type="RefSeq" id="WP_141163256.1">
    <property type="nucleotide sequence ID" value="NZ_VHQG01000002.1"/>
</dbReference>
<feature type="compositionally biased region" description="Basic and acidic residues" evidence="1">
    <location>
        <begin position="102"/>
        <end position="121"/>
    </location>
</feature>
<feature type="region of interest" description="Disordered" evidence="1">
    <location>
        <begin position="92"/>
        <end position="133"/>
    </location>
</feature>
<protein>
    <submittedName>
        <fullName evidence="2">Uncharacterized protein</fullName>
    </submittedName>
</protein>
<dbReference type="OrthoDB" id="5059411at2"/>
<evidence type="ECO:0000313" key="3">
    <source>
        <dbReference type="Proteomes" id="UP000316252"/>
    </source>
</evidence>
<dbReference type="Proteomes" id="UP000316252">
    <property type="component" value="Unassembled WGS sequence"/>
</dbReference>
<keyword evidence="3" id="KW-1185">Reference proteome</keyword>
<reference evidence="2 3" key="1">
    <citation type="submission" date="2019-06" db="EMBL/GenBank/DDBJ databases">
        <authorList>
            <person name="Li F."/>
        </authorList>
    </citation>
    <scope>NUCLEOTIDE SEQUENCE [LARGE SCALE GENOMIC DNA]</scope>
    <source>
        <strain evidence="2 3">10F1D-1</strain>
    </source>
</reference>
<name>A0A506Y4E7_9MICO</name>
<comment type="caution">
    <text evidence="2">The sequence shown here is derived from an EMBL/GenBank/DDBJ whole genome shotgun (WGS) entry which is preliminary data.</text>
</comment>
<sequence length="574" mass="59807">MASSGELKLPITGDNKDFLRATKGAADSAEDLADSLSDLGRAGSKELDRVTGSLDDISDHANILSKNWDGVARDAKSSARKQEDALERVAREAKETQQAAEKIGDGFDAARRETDRFKRDSTQALSRTSEVAAETKQEIASNLGEGLSSFRGDLADIPQLFQDTLGGLSSSIAPLAGPAGLIATVAGAAGLGLIAGAMEENGTQTEAFRGKVSSLIDALVEVGGTEPNIDFIADQLREMASNLDSGNSELGELYRNFRKSGTAGIQSFKDVALAVAGAGGDYDKLIKKNEDYLRNLRDENGIASAGGNAVKQANTEKIDSTLALINKLKEQQSVAEEAANAQKAYAQSGAAEMQKAAEIQASASDAIASGYDDIRQAAADAATAEDGAFDVSKYLSGVEAQKVAVVAFKENLAAMKLTPEEWENFFALDDTVQQNLAASFASGDTTLKAQIAASLDDAGSKSGASAAVKFDDSFKPKGSDVEVKVKTTGKADANDAIDAVAKKRDAEISVKTTGKAAAKDALDALAVTRTATINVQANVPSATSLRNNLQSAIDKAGPVTVRVTAQTREGTPIL</sequence>
<accession>A0A506Y4E7</accession>
<dbReference type="AlphaFoldDB" id="A0A506Y4E7"/>
<evidence type="ECO:0000256" key="1">
    <source>
        <dbReference type="SAM" id="MobiDB-lite"/>
    </source>
</evidence>
<proteinExistence type="predicted"/>